<dbReference type="AlphaFoldDB" id="A0A8J7L3E1"/>
<organism evidence="1 2">
    <name type="scientific">Mobilitalea sibirica</name>
    <dbReference type="NCBI Taxonomy" id="1462919"/>
    <lineage>
        <taxon>Bacteria</taxon>
        <taxon>Bacillati</taxon>
        <taxon>Bacillota</taxon>
        <taxon>Clostridia</taxon>
        <taxon>Lachnospirales</taxon>
        <taxon>Lachnospiraceae</taxon>
        <taxon>Mobilitalea</taxon>
    </lineage>
</organism>
<reference evidence="1" key="1">
    <citation type="submission" date="2020-12" db="EMBL/GenBank/DDBJ databases">
        <title>M. sibirica DSM 26468T genome.</title>
        <authorList>
            <person name="Thieme N."/>
            <person name="Rettenmaier R."/>
            <person name="Zverlov V."/>
            <person name="Liebl W."/>
        </authorList>
    </citation>
    <scope>NUCLEOTIDE SEQUENCE</scope>
    <source>
        <strain evidence="1">DSM 26468</strain>
    </source>
</reference>
<dbReference type="Proteomes" id="UP000623269">
    <property type="component" value="Unassembled WGS sequence"/>
</dbReference>
<dbReference type="InterPro" id="IPR036641">
    <property type="entry name" value="HPT_dom_sf"/>
</dbReference>
<evidence type="ECO:0000313" key="1">
    <source>
        <dbReference type="EMBL" id="MBH1942398.1"/>
    </source>
</evidence>
<dbReference type="RefSeq" id="WP_197662652.1">
    <property type="nucleotide sequence ID" value="NZ_JAEAGR010000021.1"/>
</dbReference>
<evidence type="ECO:0000313" key="2">
    <source>
        <dbReference type="Proteomes" id="UP000623269"/>
    </source>
</evidence>
<keyword evidence="2" id="KW-1185">Reference proteome</keyword>
<sequence length="121" mass="13865">MDIRTEKLIEIGVDVQIVVNRLGGNEALYLSLCKKFLYDNNFKLLQNALISQNFTAAEGFAHTLKGIAANLGFTSLEILSRSLLQDIRLQDFRSLEYHNTYLTEEYFRINTVLMEISNPEC</sequence>
<proteinExistence type="predicted"/>
<dbReference type="SUPFAM" id="SSF47226">
    <property type="entry name" value="Histidine-containing phosphotransfer domain, HPT domain"/>
    <property type="match status" value="1"/>
</dbReference>
<gene>
    <name evidence="1" type="ORF">I5677_15960</name>
</gene>
<protein>
    <submittedName>
        <fullName evidence="1">Hpt domain-containing protein</fullName>
    </submittedName>
</protein>
<dbReference type="Gene3D" id="1.20.120.160">
    <property type="entry name" value="HPT domain"/>
    <property type="match status" value="1"/>
</dbReference>
<name>A0A8J7L3E1_9FIRM</name>
<dbReference type="EMBL" id="JAEAGR010000021">
    <property type="protein sequence ID" value="MBH1942398.1"/>
    <property type="molecule type" value="Genomic_DNA"/>
</dbReference>
<dbReference type="GO" id="GO:0000160">
    <property type="term" value="P:phosphorelay signal transduction system"/>
    <property type="evidence" value="ECO:0007669"/>
    <property type="project" value="InterPro"/>
</dbReference>
<accession>A0A8J7L3E1</accession>
<comment type="caution">
    <text evidence="1">The sequence shown here is derived from an EMBL/GenBank/DDBJ whole genome shotgun (WGS) entry which is preliminary data.</text>
</comment>